<evidence type="ECO:0000313" key="4">
    <source>
        <dbReference type="Proteomes" id="UP001055303"/>
    </source>
</evidence>
<dbReference type="EMBL" id="BPQI01000021">
    <property type="protein sequence ID" value="GJD55221.1"/>
    <property type="molecule type" value="Genomic_DNA"/>
</dbReference>
<evidence type="ECO:0000313" key="3">
    <source>
        <dbReference type="Proteomes" id="UP000401717"/>
    </source>
</evidence>
<proteinExistence type="predicted"/>
<name>A0A564G5J0_9HYPH</name>
<dbReference type="EMBL" id="CABFVH010000048">
    <property type="protein sequence ID" value="VUF15200.1"/>
    <property type="molecule type" value="Genomic_DNA"/>
</dbReference>
<evidence type="ECO:0000313" key="2">
    <source>
        <dbReference type="EMBL" id="VUF15200.1"/>
    </source>
</evidence>
<dbReference type="OrthoDB" id="9785745at2"/>
<dbReference type="Proteomes" id="UP001055303">
    <property type="component" value="Unassembled WGS sequence"/>
</dbReference>
<dbReference type="Proteomes" id="UP000401717">
    <property type="component" value="Unassembled WGS sequence"/>
</dbReference>
<reference evidence="1" key="2">
    <citation type="journal article" date="2021" name="Front. Microbiol.">
        <title>Comprehensive Comparative Genomics and Phenotyping of Methylobacterium Species.</title>
        <authorList>
            <person name="Alessa O."/>
            <person name="Ogura Y."/>
            <person name="Fujitani Y."/>
            <person name="Takami H."/>
            <person name="Hayashi T."/>
            <person name="Sahin N."/>
            <person name="Tani A."/>
        </authorList>
    </citation>
    <scope>NUCLEOTIDE SEQUENCE</scope>
    <source>
        <strain evidence="1">DSM 22415</strain>
    </source>
</reference>
<gene>
    <name evidence="1" type="ORF">IFDJLNFL_1105</name>
    <name evidence="2" type="ORF">MTDSW087_04935</name>
</gene>
<keyword evidence="4" id="KW-1185">Reference proteome</keyword>
<organism evidence="2 3">
    <name type="scientific">Methylobacterium dankookense</name>
    <dbReference type="NCBI Taxonomy" id="560405"/>
    <lineage>
        <taxon>Bacteria</taxon>
        <taxon>Pseudomonadati</taxon>
        <taxon>Pseudomonadota</taxon>
        <taxon>Alphaproteobacteria</taxon>
        <taxon>Hyphomicrobiales</taxon>
        <taxon>Methylobacteriaceae</taxon>
        <taxon>Methylobacterium</taxon>
    </lineage>
</organism>
<dbReference type="RefSeq" id="WP_144767588.1">
    <property type="nucleotide sequence ID" value="NZ_BPQI01000021.1"/>
</dbReference>
<sequence>MPPGLCTLTMTSWHGELPVPGHYVKAPRGRTAFLIVEVRRPIRAGARYAARFICERANPARLSADAVVHTFYWNPR</sequence>
<protein>
    <submittedName>
        <fullName evidence="2">Uncharacterized protein</fullName>
    </submittedName>
</protein>
<reference evidence="2 3" key="1">
    <citation type="submission" date="2019-06" db="EMBL/GenBank/DDBJ databases">
        <authorList>
            <person name="Rodrigo-Torres L."/>
            <person name="Arahal R. D."/>
            <person name="Lucena T."/>
        </authorList>
    </citation>
    <scope>NUCLEOTIDE SEQUENCE [LARGE SCALE GENOMIC DNA]</scope>
    <source>
        <strain evidence="2 3">SW08-7</strain>
    </source>
</reference>
<accession>A0A564G5J0</accession>
<reference evidence="1" key="3">
    <citation type="submission" date="2021-08" db="EMBL/GenBank/DDBJ databases">
        <authorList>
            <person name="Tani A."/>
            <person name="Ola A."/>
            <person name="Ogura Y."/>
            <person name="Katsura K."/>
            <person name="Hayashi T."/>
        </authorList>
    </citation>
    <scope>NUCLEOTIDE SEQUENCE</scope>
    <source>
        <strain evidence="1">DSM 22415</strain>
    </source>
</reference>
<dbReference type="AlphaFoldDB" id="A0A564G5J0"/>
<evidence type="ECO:0000313" key="1">
    <source>
        <dbReference type="EMBL" id="GJD55221.1"/>
    </source>
</evidence>